<dbReference type="OrthoDB" id="418237at2759"/>
<keyword evidence="3" id="KW-1185">Reference proteome</keyword>
<feature type="region of interest" description="Disordered" evidence="1">
    <location>
        <begin position="156"/>
        <end position="191"/>
    </location>
</feature>
<comment type="caution">
    <text evidence="2">The sequence shown here is derived from an EMBL/GenBank/DDBJ whole genome shotgun (WGS) entry which is preliminary data.</text>
</comment>
<proteinExistence type="predicted"/>
<protein>
    <submittedName>
        <fullName evidence="2">Uncharacterized protein</fullName>
    </submittedName>
</protein>
<accession>A0A8J5R488</accession>
<dbReference type="EMBL" id="JAAALK010000289">
    <property type="protein sequence ID" value="KAG8050915.1"/>
    <property type="molecule type" value="Genomic_DNA"/>
</dbReference>
<sequence>MSALWEARLCRIGRIRYWCLALECTVFAGSSTWLPTALFIIQKSETHSKGSYAMSGEFEMSMMDELTFFLALDPNEDGEAIDQEFRRMIGSLLYLTATRPYILRCVSVRSFLGFATCFALPIGKAHSQASGELGHEGCVESRSVLGSRLRQEVRRVAPAEGILRQSPRRRGTSKGAPEGVTSEFGGQSPQD</sequence>
<evidence type="ECO:0000313" key="2">
    <source>
        <dbReference type="EMBL" id="KAG8050915.1"/>
    </source>
</evidence>
<reference evidence="2" key="1">
    <citation type="journal article" date="2021" name="bioRxiv">
        <title>Whole Genome Assembly and Annotation of Northern Wild Rice, Zizania palustris L., Supports a Whole Genome Duplication in the Zizania Genus.</title>
        <authorList>
            <person name="Haas M."/>
            <person name="Kono T."/>
            <person name="Macchietto M."/>
            <person name="Millas R."/>
            <person name="McGilp L."/>
            <person name="Shao M."/>
            <person name="Duquette J."/>
            <person name="Hirsch C.N."/>
            <person name="Kimball J."/>
        </authorList>
    </citation>
    <scope>NUCLEOTIDE SEQUENCE</scope>
    <source>
        <tissue evidence="2">Fresh leaf tissue</tissue>
    </source>
</reference>
<evidence type="ECO:0000256" key="1">
    <source>
        <dbReference type="SAM" id="MobiDB-lite"/>
    </source>
</evidence>
<reference evidence="2" key="2">
    <citation type="submission" date="2021-02" db="EMBL/GenBank/DDBJ databases">
        <authorList>
            <person name="Kimball J.A."/>
            <person name="Haas M.W."/>
            <person name="Macchietto M."/>
            <person name="Kono T."/>
            <person name="Duquette J."/>
            <person name="Shao M."/>
        </authorList>
    </citation>
    <scope>NUCLEOTIDE SEQUENCE</scope>
    <source>
        <tissue evidence="2">Fresh leaf tissue</tissue>
    </source>
</reference>
<gene>
    <name evidence="2" type="ORF">GUJ93_ZPchr0009g2444</name>
</gene>
<organism evidence="2 3">
    <name type="scientific">Zizania palustris</name>
    <name type="common">Northern wild rice</name>
    <dbReference type="NCBI Taxonomy" id="103762"/>
    <lineage>
        <taxon>Eukaryota</taxon>
        <taxon>Viridiplantae</taxon>
        <taxon>Streptophyta</taxon>
        <taxon>Embryophyta</taxon>
        <taxon>Tracheophyta</taxon>
        <taxon>Spermatophyta</taxon>
        <taxon>Magnoliopsida</taxon>
        <taxon>Liliopsida</taxon>
        <taxon>Poales</taxon>
        <taxon>Poaceae</taxon>
        <taxon>BOP clade</taxon>
        <taxon>Oryzoideae</taxon>
        <taxon>Oryzeae</taxon>
        <taxon>Zizaniinae</taxon>
        <taxon>Zizania</taxon>
    </lineage>
</organism>
<dbReference type="Proteomes" id="UP000729402">
    <property type="component" value="Unassembled WGS sequence"/>
</dbReference>
<evidence type="ECO:0000313" key="3">
    <source>
        <dbReference type="Proteomes" id="UP000729402"/>
    </source>
</evidence>
<name>A0A8J5R488_ZIZPA</name>
<dbReference type="AlphaFoldDB" id="A0A8J5R488"/>